<protein>
    <recommendedName>
        <fullName evidence="4">DUF4178 domain-containing protein</fullName>
    </recommendedName>
</protein>
<dbReference type="OrthoDB" id="1493071at2"/>
<evidence type="ECO:0000313" key="3">
    <source>
        <dbReference type="Proteomes" id="UP000179797"/>
    </source>
</evidence>
<keyword evidence="1" id="KW-1133">Transmembrane helix</keyword>
<dbReference type="Proteomes" id="UP000179797">
    <property type="component" value="Unassembled WGS sequence"/>
</dbReference>
<comment type="caution">
    <text evidence="2">The sequence shown here is derived from an EMBL/GenBank/DDBJ whole genome shotgun (WGS) entry which is preliminary data.</text>
</comment>
<reference evidence="2 3" key="1">
    <citation type="journal article" date="2012" name="Int. J. Syst. Evol. Microbiol.">
        <title>Flammeovirga pacifica sp. nov., isolated from deep-sea sediment.</title>
        <authorList>
            <person name="Xu H."/>
            <person name="Fu Y."/>
            <person name="Yang N."/>
            <person name="Ding Z."/>
            <person name="Lai Q."/>
            <person name="Zeng R."/>
        </authorList>
    </citation>
    <scope>NUCLEOTIDE SEQUENCE [LARGE SCALE GENOMIC DNA]</scope>
    <source>
        <strain evidence="3">DSM 24597 / LMG 26175 / WPAGA1</strain>
    </source>
</reference>
<dbReference type="AlphaFoldDB" id="A0A1S1Z206"/>
<evidence type="ECO:0000256" key="1">
    <source>
        <dbReference type="SAM" id="Phobius"/>
    </source>
</evidence>
<dbReference type="RefSeq" id="WP_044226149.1">
    <property type="nucleotide sequence ID" value="NZ_JRYR02000001.1"/>
</dbReference>
<proteinExistence type="predicted"/>
<feature type="transmembrane region" description="Helical" evidence="1">
    <location>
        <begin position="46"/>
        <end position="66"/>
    </location>
</feature>
<organism evidence="2 3">
    <name type="scientific">Flammeovirga pacifica</name>
    <dbReference type="NCBI Taxonomy" id="915059"/>
    <lineage>
        <taxon>Bacteria</taxon>
        <taxon>Pseudomonadati</taxon>
        <taxon>Bacteroidota</taxon>
        <taxon>Cytophagia</taxon>
        <taxon>Cytophagales</taxon>
        <taxon>Flammeovirgaceae</taxon>
        <taxon>Flammeovirga</taxon>
    </lineage>
</organism>
<dbReference type="EMBL" id="JRYR02000001">
    <property type="protein sequence ID" value="OHX67272.1"/>
    <property type="molecule type" value="Genomic_DNA"/>
</dbReference>
<keyword evidence="1" id="KW-0812">Transmembrane</keyword>
<accession>A0A1S1Z206</accession>
<evidence type="ECO:0000313" key="2">
    <source>
        <dbReference type="EMBL" id="OHX67272.1"/>
    </source>
</evidence>
<sequence length="359" mass="41555">MDIKQTSENLTIEIKWFRSSILFEMLFAIPWIGFIFFWYGNAIESNNLIGMIFPLAHVGAGAFLIYRIATSILNKTTITVDHKKLKIWTSPIPPINNGGAFEVEIQDIKQFYVTEEIKKIQKNNDSFTKVYSLNIAYHNSNKDDQVINGSWFEKESYEMKNLENVLEEYLGIKNEVIAGEYKPNLEIKATPTKKYYDPTNVGIESIEKGGVIKISLEDYTITKKQQYEWDDNSIVYEFVGNHIDGVSIFHHLEIEHQKVLLKSKPIRFFSLKSENNIQEDITLSPIILKYNDQKYDKIKTQKGILFSNSNNTQSMMTLYQSLGNETEYLLLFKNGSENYSAYLSDHIKESFINLILPRG</sequence>
<name>A0A1S1Z206_FLAPC</name>
<gene>
    <name evidence="2" type="ORF">NH26_13430</name>
</gene>
<keyword evidence="3" id="KW-1185">Reference proteome</keyword>
<evidence type="ECO:0008006" key="4">
    <source>
        <dbReference type="Google" id="ProtNLM"/>
    </source>
</evidence>
<keyword evidence="1" id="KW-0472">Membrane</keyword>
<feature type="transmembrane region" description="Helical" evidence="1">
    <location>
        <begin position="21"/>
        <end position="40"/>
    </location>
</feature>